<protein>
    <submittedName>
        <fullName evidence="2">Uncharacterized protein</fullName>
    </submittedName>
</protein>
<evidence type="ECO:0000256" key="1">
    <source>
        <dbReference type="SAM" id="Phobius"/>
    </source>
</evidence>
<gene>
    <name evidence="2" type="ORF">E1B28_001768</name>
</gene>
<keyword evidence="1" id="KW-1133">Transmembrane helix</keyword>
<evidence type="ECO:0000313" key="2">
    <source>
        <dbReference type="EMBL" id="KAG7099975.1"/>
    </source>
</evidence>
<comment type="caution">
    <text evidence="2">The sequence shown here is derived from an EMBL/GenBank/DDBJ whole genome shotgun (WGS) entry which is preliminary data.</text>
</comment>
<feature type="transmembrane region" description="Helical" evidence="1">
    <location>
        <begin position="163"/>
        <end position="191"/>
    </location>
</feature>
<dbReference type="GeneID" id="66070844"/>
<dbReference type="AlphaFoldDB" id="A0A9P8AG26"/>
<keyword evidence="1" id="KW-0812">Transmembrane</keyword>
<keyword evidence="3" id="KW-1185">Reference proteome</keyword>
<reference evidence="2" key="1">
    <citation type="journal article" date="2021" name="Genome Biol. Evol.">
        <title>The assembled and annotated genome of the fairy-ring fungus Marasmius oreades.</title>
        <authorList>
            <person name="Hiltunen M."/>
            <person name="Ament-Velasquez S.L."/>
            <person name="Johannesson H."/>
        </authorList>
    </citation>
    <scope>NUCLEOTIDE SEQUENCE</scope>
    <source>
        <strain evidence="2">03SP1</strain>
    </source>
</reference>
<feature type="transmembrane region" description="Helical" evidence="1">
    <location>
        <begin position="86"/>
        <end position="109"/>
    </location>
</feature>
<organism evidence="2 3">
    <name type="scientific">Marasmius oreades</name>
    <name type="common">fairy-ring Marasmius</name>
    <dbReference type="NCBI Taxonomy" id="181124"/>
    <lineage>
        <taxon>Eukaryota</taxon>
        <taxon>Fungi</taxon>
        <taxon>Dikarya</taxon>
        <taxon>Basidiomycota</taxon>
        <taxon>Agaricomycotina</taxon>
        <taxon>Agaricomycetes</taxon>
        <taxon>Agaricomycetidae</taxon>
        <taxon>Agaricales</taxon>
        <taxon>Marasmiineae</taxon>
        <taxon>Marasmiaceae</taxon>
        <taxon>Marasmius</taxon>
    </lineage>
</organism>
<dbReference type="EMBL" id="CM032181">
    <property type="protein sequence ID" value="KAG7099975.1"/>
    <property type="molecule type" value="Genomic_DNA"/>
</dbReference>
<dbReference type="RefSeq" id="XP_043016445.1">
    <property type="nucleotide sequence ID" value="XM_043147731.1"/>
</dbReference>
<feature type="transmembrane region" description="Helical" evidence="1">
    <location>
        <begin position="53"/>
        <end position="74"/>
    </location>
</feature>
<accession>A0A9P8AG26</accession>
<proteinExistence type="predicted"/>
<dbReference type="KEGG" id="more:E1B28_001768"/>
<name>A0A9P8AG26_9AGAR</name>
<sequence>MQPSADDIRLRDSQYDVVAYLSVSLCVTMIITAALLSIHPLSKQKTDRVSFRIMIYALCGTVVYLVTSIIVNRVPGQTTCRVGGSLVVFGLHVSTFLFFCIGLNLQLVMIHGIDGTKAEKYYVGGSLSLAISLAIMTYLSKQLVYNPVQKECYYYDPDPVRGLWWRVAIWLAWSFLAMAGELITFTSVVIYMARVRVRFDTETLGFSHVLNDDFPQAFESGPHRETGSKSHSRLSASHQYRKPLGPRGYWNVVLRIALYPLSSLATTGVIAITTVYVPRKGLEWSVASALLIVYVARGAIYALVAAADPAITQGLRVLYKHHIRRQTSAHSKGAEIVNVCSAVSHKSGSAAIELEACTRSNNDSSRPPCFHQSRGSVALPSLPKPAVLPLGDIQLDISSNHPLINANSGTQIDDHVYYSYPQLRYL</sequence>
<feature type="transmembrane region" description="Helical" evidence="1">
    <location>
        <begin position="20"/>
        <end position="41"/>
    </location>
</feature>
<feature type="transmembrane region" description="Helical" evidence="1">
    <location>
        <begin position="284"/>
        <end position="306"/>
    </location>
</feature>
<feature type="transmembrane region" description="Helical" evidence="1">
    <location>
        <begin position="121"/>
        <end position="139"/>
    </location>
</feature>
<evidence type="ECO:0000313" key="3">
    <source>
        <dbReference type="Proteomes" id="UP001049176"/>
    </source>
</evidence>
<dbReference type="OrthoDB" id="3251871at2759"/>
<feature type="transmembrane region" description="Helical" evidence="1">
    <location>
        <begin position="256"/>
        <end position="278"/>
    </location>
</feature>
<keyword evidence="1" id="KW-0472">Membrane</keyword>
<dbReference type="Proteomes" id="UP001049176">
    <property type="component" value="Chromosome 1"/>
</dbReference>